<keyword evidence="1" id="KW-0472">Membrane</keyword>
<comment type="caution">
    <text evidence="2">The sequence shown here is derived from an EMBL/GenBank/DDBJ whole genome shotgun (WGS) entry which is preliminary data.</text>
</comment>
<accession>A0AAV4Y4C1</accession>
<name>A0AAV4Y4C1_CAEEX</name>
<reference evidence="2 3" key="1">
    <citation type="submission" date="2021-06" db="EMBL/GenBank/DDBJ databases">
        <title>Caerostris extrusa draft genome.</title>
        <authorList>
            <person name="Kono N."/>
            <person name="Arakawa K."/>
        </authorList>
    </citation>
    <scope>NUCLEOTIDE SEQUENCE [LARGE SCALE GENOMIC DNA]</scope>
</reference>
<protein>
    <submittedName>
        <fullName evidence="2">Uncharacterized protein</fullName>
    </submittedName>
</protein>
<dbReference type="Proteomes" id="UP001054945">
    <property type="component" value="Unassembled WGS sequence"/>
</dbReference>
<gene>
    <name evidence="2" type="ORF">CEXT_531371</name>
</gene>
<evidence type="ECO:0000313" key="3">
    <source>
        <dbReference type="Proteomes" id="UP001054945"/>
    </source>
</evidence>
<dbReference type="AlphaFoldDB" id="A0AAV4Y4C1"/>
<dbReference type="EMBL" id="BPLR01018620">
    <property type="protein sequence ID" value="GIZ01045.1"/>
    <property type="molecule type" value="Genomic_DNA"/>
</dbReference>
<sequence>MCQGSTCLQQSHLWLETKFDSVGWRMLLDAAPLLIISILVKRMKERRRRRRGKKLRSEHKITGIKANGVSTSNWIDTQFKVGMPLKSVCPQVTISAGEETVGSFQNASNDSESTHPFALGGQVQLRALCRGVGDGWPTTVINLSFRFALCN</sequence>
<proteinExistence type="predicted"/>
<keyword evidence="3" id="KW-1185">Reference proteome</keyword>
<evidence type="ECO:0000313" key="2">
    <source>
        <dbReference type="EMBL" id="GIZ01045.1"/>
    </source>
</evidence>
<organism evidence="2 3">
    <name type="scientific">Caerostris extrusa</name>
    <name type="common">Bark spider</name>
    <name type="synonym">Caerostris bankana</name>
    <dbReference type="NCBI Taxonomy" id="172846"/>
    <lineage>
        <taxon>Eukaryota</taxon>
        <taxon>Metazoa</taxon>
        <taxon>Ecdysozoa</taxon>
        <taxon>Arthropoda</taxon>
        <taxon>Chelicerata</taxon>
        <taxon>Arachnida</taxon>
        <taxon>Araneae</taxon>
        <taxon>Araneomorphae</taxon>
        <taxon>Entelegynae</taxon>
        <taxon>Araneoidea</taxon>
        <taxon>Araneidae</taxon>
        <taxon>Caerostris</taxon>
    </lineage>
</organism>
<evidence type="ECO:0000256" key="1">
    <source>
        <dbReference type="SAM" id="Phobius"/>
    </source>
</evidence>
<feature type="transmembrane region" description="Helical" evidence="1">
    <location>
        <begin position="22"/>
        <end position="40"/>
    </location>
</feature>
<keyword evidence="1" id="KW-0812">Transmembrane</keyword>
<keyword evidence="1" id="KW-1133">Transmembrane helix</keyword>